<evidence type="ECO:0000256" key="8">
    <source>
        <dbReference type="HAMAP-Rule" id="MF_00265"/>
    </source>
</evidence>
<comment type="caution">
    <text evidence="10">The sequence shown here is derived from an EMBL/GenBank/DDBJ whole genome shotgun (WGS) entry which is preliminary data.</text>
</comment>
<keyword evidence="2 8" id="KW-1277">Toxin-antitoxin system</keyword>
<comment type="similarity">
    <text evidence="7 8">Belongs to the PINc/VapC protein family.</text>
</comment>
<evidence type="ECO:0000256" key="1">
    <source>
        <dbReference type="ARBA" id="ARBA00001946"/>
    </source>
</evidence>
<dbReference type="InterPro" id="IPR022907">
    <property type="entry name" value="VapC_family"/>
</dbReference>
<keyword evidence="8" id="KW-0800">Toxin</keyword>
<evidence type="ECO:0000256" key="6">
    <source>
        <dbReference type="ARBA" id="ARBA00022842"/>
    </source>
</evidence>
<dbReference type="OrthoDB" id="9815354at2"/>
<keyword evidence="6 8" id="KW-0460">Magnesium</keyword>
<proteinExistence type="inferred from homology"/>
<name>A0A511RLQ8_9DEIN</name>
<dbReference type="InterPro" id="IPR050556">
    <property type="entry name" value="Type_II_TA_system_RNase"/>
</dbReference>
<evidence type="ECO:0000256" key="5">
    <source>
        <dbReference type="ARBA" id="ARBA00022801"/>
    </source>
</evidence>
<dbReference type="HAMAP" id="MF_00265">
    <property type="entry name" value="VapC_Nob1"/>
    <property type="match status" value="1"/>
</dbReference>
<dbReference type="Pfam" id="PF01850">
    <property type="entry name" value="PIN"/>
    <property type="match status" value="1"/>
</dbReference>
<feature type="binding site" evidence="8">
    <location>
        <position position="6"/>
    </location>
    <ligand>
        <name>Mg(2+)</name>
        <dbReference type="ChEBI" id="CHEBI:18420"/>
    </ligand>
</feature>
<dbReference type="PANTHER" id="PTHR33653:SF1">
    <property type="entry name" value="RIBONUCLEASE VAPC2"/>
    <property type="match status" value="1"/>
</dbReference>
<keyword evidence="3 8" id="KW-0540">Nuclease</keyword>
<dbReference type="InterPro" id="IPR002716">
    <property type="entry name" value="PIN_dom"/>
</dbReference>
<dbReference type="RefSeq" id="WP_147148464.1">
    <property type="nucleotide sequence ID" value="NZ_BJXN01000016.1"/>
</dbReference>
<protein>
    <recommendedName>
        <fullName evidence="8">Ribonuclease VapC</fullName>
        <shortName evidence="8">RNase VapC</shortName>
        <ecNumber evidence="8">3.1.-.-</ecNumber>
    </recommendedName>
    <alternativeName>
        <fullName evidence="8">Toxin VapC</fullName>
    </alternativeName>
</protein>
<dbReference type="Gene3D" id="3.40.50.1010">
    <property type="entry name" value="5'-nuclease"/>
    <property type="match status" value="1"/>
</dbReference>
<dbReference type="GO" id="GO:0090729">
    <property type="term" value="F:toxin activity"/>
    <property type="evidence" value="ECO:0007669"/>
    <property type="project" value="UniProtKB-KW"/>
</dbReference>
<dbReference type="EMBL" id="BJXN01000016">
    <property type="protein sequence ID" value="GEM90591.1"/>
    <property type="molecule type" value="Genomic_DNA"/>
</dbReference>
<feature type="domain" description="PIN" evidence="9">
    <location>
        <begin position="3"/>
        <end position="130"/>
    </location>
</feature>
<dbReference type="Proteomes" id="UP000321827">
    <property type="component" value="Unassembled WGS sequence"/>
</dbReference>
<dbReference type="SUPFAM" id="SSF88723">
    <property type="entry name" value="PIN domain-like"/>
    <property type="match status" value="1"/>
</dbReference>
<dbReference type="GO" id="GO:0000287">
    <property type="term" value="F:magnesium ion binding"/>
    <property type="evidence" value="ECO:0007669"/>
    <property type="project" value="UniProtKB-UniRule"/>
</dbReference>
<dbReference type="GO" id="GO:0016787">
    <property type="term" value="F:hydrolase activity"/>
    <property type="evidence" value="ECO:0007669"/>
    <property type="project" value="UniProtKB-KW"/>
</dbReference>
<keyword evidence="5 8" id="KW-0378">Hydrolase</keyword>
<keyword evidence="4 8" id="KW-0479">Metal-binding</keyword>
<dbReference type="PANTHER" id="PTHR33653">
    <property type="entry name" value="RIBONUCLEASE VAPC2"/>
    <property type="match status" value="1"/>
</dbReference>
<evidence type="ECO:0000256" key="2">
    <source>
        <dbReference type="ARBA" id="ARBA00022649"/>
    </source>
</evidence>
<dbReference type="InterPro" id="IPR029060">
    <property type="entry name" value="PIN-like_dom_sf"/>
</dbReference>
<evidence type="ECO:0000256" key="4">
    <source>
        <dbReference type="ARBA" id="ARBA00022723"/>
    </source>
</evidence>
<comment type="cofactor">
    <cofactor evidence="1 8">
        <name>Mg(2+)</name>
        <dbReference type="ChEBI" id="CHEBI:18420"/>
    </cofactor>
</comment>
<sequence length="141" mass="15690">MRYLLDTPVISELVRPQPEARVAGWVRRAEPTSLYLSVITFGELAKGIERLAIGGKRRRLLAWVENDLKGWFAGRVLAVDLEVAERWGLLLARAELDGAPLPAVDALLAASALTHNLVLVTRNTRHFRVPGLEVFDPWTDA</sequence>
<comment type="function">
    <text evidence="8">Toxic component of a toxin-antitoxin (TA) system. An RNase.</text>
</comment>
<evidence type="ECO:0000313" key="10">
    <source>
        <dbReference type="EMBL" id="GEM90591.1"/>
    </source>
</evidence>
<dbReference type="CDD" id="cd18746">
    <property type="entry name" value="PIN_VapC4-5_FitB-like"/>
    <property type="match status" value="1"/>
</dbReference>
<evidence type="ECO:0000256" key="3">
    <source>
        <dbReference type="ARBA" id="ARBA00022722"/>
    </source>
</evidence>
<organism evidence="10 11">
    <name type="scientific">Oceanithermus desulfurans NBRC 100063</name>
    <dbReference type="NCBI Taxonomy" id="1227550"/>
    <lineage>
        <taxon>Bacteria</taxon>
        <taxon>Thermotogati</taxon>
        <taxon>Deinococcota</taxon>
        <taxon>Deinococci</taxon>
        <taxon>Thermales</taxon>
        <taxon>Thermaceae</taxon>
        <taxon>Oceanithermus</taxon>
    </lineage>
</organism>
<accession>A0A511RLQ8</accession>
<evidence type="ECO:0000259" key="9">
    <source>
        <dbReference type="Pfam" id="PF01850"/>
    </source>
</evidence>
<feature type="binding site" evidence="8">
    <location>
        <position position="105"/>
    </location>
    <ligand>
        <name>Mg(2+)</name>
        <dbReference type="ChEBI" id="CHEBI:18420"/>
    </ligand>
</feature>
<gene>
    <name evidence="8 10" type="primary">vapC</name>
    <name evidence="10" type="ORF">ODE01S_20250</name>
</gene>
<dbReference type="GO" id="GO:0004540">
    <property type="term" value="F:RNA nuclease activity"/>
    <property type="evidence" value="ECO:0007669"/>
    <property type="project" value="InterPro"/>
</dbReference>
<evidence type="ECO:0000256" key="7">
    <source>
        <dbReference type="ARBA" id="ARBA00038093"/>
    </source>
</evidence>
<evidence type="ECO:0000313" key="11">
    <source>
        <dbReference type="Proteomes" id="UP000321827"/>
    </source>
</evidence>
<dbReference type="AlphaFoldDB" id="A0A511RLQ8"/>
<dbReference type="EC" id="3.1.-.-" evidence="8"/>
<reference evidence="10 11" key="1">
    <citation type="submission" date="2019-07" db="EMBL/GenBank/DDBJ databases">
        <title>Whole genome shotgun sequence of Oceanithermus desulfurans NBRC 100063.</title>
        <authorList>
            <person name="Hosoyama A."/>
            <person name="Uohara A."/>
            <person name="Ohji S."/>
            <person name="Ichikawa N."/>
        </authorList>
    </citation>
    <scope>NUCLEOTIDE SEQUENCE [LARGE SCALE GENOMIC DNA]</scope>
    <source>
        <strain evidence="10 11">NBRC 100063</strain>
    </source>
</reference>